<keyword evidence="3" id="KW-1185">Reference proteome</keyword>
<dbReference type="Proteomes" id="UP000297714">
    <property type="component" value="Unassembled WGS sequence"/>
</dbReference>
<keyword evidence="1" id="KW-1133">Transmembrane helix</keyword>
<evidence type="ECO:0000313" key="3">
    <source>
        <dbReference type="Proteomes" id="UP000297714"/>
    </source>
</evidence>
<comment type="caution">
    <text evidence="2">The sequence shown here is derived from an EMBL/GenBank/DDBJ whole genome shotgun (WGS) entry which is preliminary data.</text>
</comment>
<sequence>MNYTRILTCIFIMAFVTYIIRMLPLAIFKKKINNRFVKSFLAYVPYSVLAAMTFPEILYSTANLYSACIGLAAALFLAYHGRGLLTVALGSAGAVFVAEQILHVIVK</sequence>
<name>A0A4Z0XZ76_9FIRM</name>
<dbReference type="RefSeq" id="WP_135660464.1">
    <property type="nucleotide sequence ID" value="NZ_JAJUFJ010000009.1"/>
</dbReference>
<feature type="transmembrane region" description="Helical" evidence="1">
    <location>
        <begin position="87"/>
        <end position="106"/>
    </location>
</feature>
<dbReference type="OrthoDB" id="9811308at2"/>
<gene>
    <name evidence="2" type="ORF">CAGA_20540</name>
</gene>
<keyword evidence="1" id="KW-0812">Transmembrane</keyword>
<feature type="transmembrane region" description="Helical" evidence="1">
    <location>
        <begin position="6"/>
        <end position="28"/>
    </location>
</feature>
<reference evidence="2 3" key="1">
    <citation type="submission" date="2019-04" db="EMBL/GenBank/DDBJ databases">
        <authorList>
            <person name="Poehlein A."/>
            <person name="Bengelsdorf F.R."/>
            <person name="Duerre P."/>
            <person name="Daniel R."/>
        </authorList>
    </citation>
    <scope>NUCLEOTIDE SEQUENCE [LARGE SCALE GENOMIC DNA]</scope>
    <source>
        <strain evidence="2 3">BS-1</strain>
    </source>
</reference>
<dbReference type="AlphaFoldDB" id="A0A4Z0XZ76"/>
<proteinExistence type="predicted"/>
<dbReference type="EMBL" id="SRMQ01000010">
    <property type="protein sequence ID" value="TGJ75847.1"/>
    <property type="molecule type" value="Genomic_DNA"/>
</dbReference>
<organism evidence="2 3">
    <name type="scientific">Caproiciproducens galactitolivorans</name>
    <dbReference type="NCBI Taxonomy" id="642589"/>
    <lineage>
        <taxon>Bacteria</taxon>
        <taxon>Bacillati</taxon>
        <taxon>Bacillota</taxon>
        <taxon>Clostridia</taxon>
        <taxon>Eubacteriales</taxon>
        <taxon>Acutalibacteraceae</taxon>
        <taxon>Caproiciproducens</taxon>
    </lineage>
</organism>
<keyword evidence="1" id="KW-0472">Membrane</keyword>
<evidence type="ECO:0000313" key="2">
    <source>
        <dbReference type="EMBL" id="TGJ75847.1"/>
    </source>
</evidence>
<dbReference type="Pfam" id="PF05437">
    <property type="entry name" value="AzlD"/>
    <property type="match status" value="1"/>
</dbReference>
<evidence type="ECO:0000256" key="1">
    <source>
        <dbReference type="SAM" id="Phobius"/>
    </source>
</evidence>
<accession>A0A4Z0XZ76</accession>
<dbReference type="InterPro" id="IPR008407">
    <property type="entry name" value="Brnchd-chn_aa_trnsp_AzlD"/>
</dbReference>
<protein>
    <submittedName>
        <fullName evidence="2">Branched-chain amino acid transport protein AzlD</fullName>
    </submittedName>
</protein>
<feature type="transmembrane region" description="Helical" evidence="1">
    <location>
        <begin position="64"/>
        <end position="80"/>
    </location>
</feature>